<dbReference type="GO" id="GO:1903600">
    <property type="term" value="C:glutaminase complex"/>
    <property type="evidence" value="ECO:0007669"/>
    <property type="project" value="TreeGrafter"/>
</dbReference>
<dbReference type="GO" id="GO:0004359">
    <property type="term" value="F:glutaminase activity"/>
    <property type="evidence" value="ECO:0007669"/>
    <property type="project" value="UniProtKB-UniRule"/>
</dbReference>
<dbReference type="EC" id="4.3.3.6" evidence="9"/>
<dbReference type="AlphaFoldDB" id="A0A7Z7PQM6"/>
<comment type="similarity">
    <text evidence="9">Belongs to the glutaminase PdxT/SNO family.</text>
</comment>
<evidence type="ECO:0000256" key="5">
    <source>
        <dbReference type="ARBA" id="ARBA00047992"/>
    </source>
</evidence>
<feature type="binding site" evidence="9 11">
    <location>
        <begin position="135"/>
        <end position="136"/>
    </location>
    <ligand>
        <name>L-glutamine</name>
        <dbReference type="ChEBI" id="CHEBI:58359"/>
    </ligand>
</feature>
<comment type="catalytic activity">
    <reaction evidence="6 9">
        <text>L-glutamine + H2O = L-glutamate + NH4(+)</text>
        <dbReference type="Rhea" id="RHEA:15889"/>
        <dbReference type="ChEBI" id="CHEBI:15377"/>
        <dbReference type="ChEBI" id="CHEBI:28938"/>
        <dbReference type="ChEBI" id="CHEBI:29985"/>
        <dbReference type="ChEBI" id="CHEBI:58359"/>
        <dbReference type="EC" id="3.5.1.2"/>
    </reaction>
</comment>
<keyword evidence="3 9" id="KW-0315">Glutamine amidotransferase</keyword>
<dbReference type="KEGG" id="minf:MESINF_0477"/>
<comment type="catalytic activity">
    <reaction evidence="5 9">
        <text>aldehydo-D-ribose 5-phosphate + D-glyceraldehyde 3-phosphate + L-glutamine = pyridoxal 5'-phosphate + L-glutamate + phosphate + 3 H2O + H(+)</text>
        <dbReference type="Rhea" id="RHEA:31507"/>
        <dbReference type="ChEBI" id="CHEBI:15377"/>
        <dbReference type="ChEBI" id="CHEBI:15378"/>
        <dbReference type="ChEBI" id="CHEBI:29985"/>
        <dbReference type="ChEBI" id="CHEBI:43474"/>
        <dbReference type="ChEBI" id="CHEBI:58273"/>
        <dbReference type="ChEBI" id="CHEBI:58359"/>
        <dbReference type="ChEBI" id="CHEBI:59776"/>
        <dbReference type="ChEBI" id="CHEBI:597326"/>
        <dbReference type="EC" id="4.3.3.6"/>
    </reaction>
</comment>
<evidence type="ECO:0000256" key="4">
    <source>
        <dbReference type="ARBA" id="ARBA00023239"/>
    </source>
</evidence>
<evidence type="ECO:0000256" key="7">
    <source>
        <dbReference type="ARBA" id="ARBA00054599"/>
    </source>
</evidence>
<evidence type="ECO:0000313" key="12">
    <source>
        <dbReference type="EMBL" id="SSC11926.1"/>
    </source>
</evidence>
<dbReference type="GO" id="GO:0016740">
    <property type="term" value="F:transferase activity"/>
    <property type="evidence" value="ECO:0007669"/>
    <property type="project" value="UniProtKB-KW"/>
</dbReference>
<keyword evidence="13" id="KW-1185">Reference proteome</keyword>
<keyword evidence="2 9" id="KW-0663">Pyridoxal phosphate</keyword>
<comment type="pathway">
    <text evidence="9">Cofactor biosynthesis; pyridoxal 5'-phosphate biosynthesis.</text>
</comment>
<reference evidence="12 13" key="1">
    <citation type="submission" date="2017-01" db="EMBL/GenBank/DDBJ databases">
        <authorList>
            <person name="Erauso G."/>
        </authorList>
    </citation>
    <scope>NUCLEOTIDE SEQUENCE [LARGE SCALE GENOMIC DNA]</scope>
    <source>
        <strain evidence="12">MESINF1</strain>
    </source>
</reference>
<dbReference type="GO" id="GO:0042823">
    <property type="term" value="P:pyridoxal phosphate biosynthetic process"/>
    <property type="evidence" value="ECO:0007669"/>
    <property type="project" value="UniProtKB-UniRule"/>
</dbReference>
<dbReference type="NCBIfam" id="TIGR03800">
    <property type="entry name" value="PLP_synth_Pdx2"/>
    <property type="match status" value="1"/>
</dbReference>
<evidence type="ECO:0000313" key="13">
    <source>
        <dbReference type="Proteomes" id="UP000250796"/>
    </source>
</evidence>
<dbReference type="HAMAP" id="MF_01615">
    <property type="entry name" value="PdxT"/>
    <property type="match status" value="1"/>
</dbReference>
<sequence length="199" mass="22017">MKIGVLGIQGDIQEHLAVIKKLGHEAVWIRDSDALKAVDALIMPGGESTTMTKLLKRFAIWEPLRKSINSGMPVFATCAGMILLSRGIENYPAQDTLGVLDVTIERNGYGRQVDSFEADLYVNYFGDVPFRAVFIRAPKIATTGKEVEVMASFGGTPVLVRERNIIAASFHPELTDDVRLQRYFLDMVGNSIEDATPRM</sequence>
<feature type="binding site" evidence="9 11">
    <location>
        <position position="106"/>
    </location>
    <ligand>
        <name>L-glutamine</name>
        <dbReference type="ChEBI" id="CHEBI:58359"/>
    </ligand>
</feature>
<keyword evidence="1 9" id="KW-0378">Hydrolase</keyword>
<evidence type="ECO:0000256" key="10">
    <source>
        <dbReference type="PIRSR" id="PIRSR005639-1"/>
    </source>
</evidence>
<organism evidence="12 13">
    <name type="scientific">Mesotoga infera</name>
    <dbReference type="NCBI Taxonomy" id="1236046"/>
    <lineage>
        <taxon>Bacteria</taxon>
        <taxon>Thermotogati</taxon>
        <taxon>Thermotogota</taxon>
        <taxon>Thermotogae</taxon>
        <taxon>Kosmotogales</taxon>
        <taxon>Kosmotogaceae</taxon>
        <taxon>Mesotoga</taxon>
    </lineage>
</organism>
<evidence type="ECO:0000256" key="6">
    <source>
        <dbReference type="ARBA" id="ARBA00049534"/>
    </source>
</evidence>
<dbReference type="Pfam" id="PF01174">
    <property type="entry name" value="SNO"/>
    <property type="match status" value="1"/>
</dbReference>
<protein>
    <recommendedName>
        <fullName evidence="9">Pyridoxal 5'-phosphate synthase subunit PdxT</fullName>
        <ecNumber evidence="9">4.3.3.6</ecNumber>
    </recommendedName>
    <alternativeName>
        <fullName evidence="9">Pdx2</fullName>
    </alternativeName>
    <alternativeName>
        <fullName evidence="9">Pyridoxal 5'-phosphate synthase glutaminase subunit</fullName>
        <ecNumber evidence="9">3.5.1.2</ecNumber>
    </alternativeName>
</protein>
<dbReference type="PIRSF" id="PIRSF005639">
    <property type="entry name" value="Glut_amidoT_SNO"/>
    <property type="match status" value="1"/>
</dbReference>
<evidence type="ECO:0000256" key="11">
    <source>
        <dbReference type="PIRSR" id="PIRSR005639-2"/>
    </source>
</evidence>
<dbReference type="InterPro" id="IPR029062">
    <property type="entry name" value="Class_I_gatase-like"/>
</dbReference>
<dbReference type="GO" id="GO:0008614">
    <property type="term" value="P:pyridoxine metabolic process"/>
    <property type="evidence" value="ECO:0007669"/>
    <property type="project" value="TreeGrafter"/>
</dbReference>
<feature type="active site" description="Charge relay system" evidence="9 10">
    <location>
        <position position="173"/>
    </location>
</feature>
<comment type="subunit">
    <text evidence="8 9">In the presence of PdxS, forms a dodecamer of heterodimers. Only shows activity in the heterodimer.</text>
</comment>
<keyword evidence="12" id="KW-0808">Transferase</keyword>
<dbReference type="PROSITE" id="PS51130">
    <property type="entry name" value="PDXT_SNO_2"/>
    <property type="match status" value="1"/>
</dbReference>
<evidence type="ECO:0000256" key="3">
    <source>
        <dbReference type="ARBA" id="ARBA00022962"/>
    </source>
</evidence>
<dbReference type="EMBL" id="LS974202">
    <property type="protein sequence ID" value="SSC11926.1"/>
    <property type="molecule type" value="Genomic_DNA"/>
</dbReference>
<evidence type="ECO:0000256" key="8">
    <source>
        <dbReference type="ARBA" id="ARBA00064749"/>
    </source>
</evidence>
<evidence type="ECO:0000256" key="9">
    <source>
        <dbReference type="HAMAP-Rule" id="MF_01615"/>
    </source>
</evidence>
<keyword evidence="4 9" id="KW-0456">Lyase</keyword>
<name>A0A7Z7PQM6_9BACT</name>
<dbReference type="Gene3D" id="3.40.50.880">
    <property type="match status" value="1"/>
</dbReference>
<dbReference type="InterPro" id="IPR002161">
    <property type="entry name" value="PdxT/SNO"/>
</dbReference>
<dbReference type="GO" id="GO:0006543">
    <property type="term" value="P:L-glutamine catabolic process"/>
    <property type="evidence" value="ECO:0007669"/>
    <property type="project" value="UniProtKB-UniRule"/>
</dbReference>
<dbReference type="GO" id="GO:0005829">
    <property type="term" value="C:cytosol"/>
    <property type="evidence" value="ECO:0007669"/>
    <property type="project" value="TreeGrafter"/>
</dbReference>
<evidence type="ECO:0000256" key="2">
    <source>
        <dbReference type="ARBA" id="ARBA00022898"/>
    </source>
</evidence>
<dbReference type="PANTHER" id="PTHR31559">
    <property type="entry name" value="PYRIDOXAL 5'-PHOSPHATE SYNTHASE SUBUNIT SNO"/>
    <property type="match status" value="1"/>
</dbReference>
<dbReference type="GO" id="GO:0036381">
    <property type="term" value="F:pyridoxal 5'-phosphate synthase (glutamine hydrolysing) activity"/>
    <property type="evidence" value="ECO:0007669"/>
    <property type="project" value="UniProtKB-UniRule"/>
</dbReference>
<dbReference type="FunFam" id="3.40.50.880:FF:000010">
    <property type="entry name" value="uncharacterized protein LOC100176842 isoform X2"/>
    <property type="match status" value="1"/>
</dbReference>
<evidence type="ECO:0000256" key="1">
    <source>
        <dbReference type="ARBA" id="ARBA00022801"/>
    </source>
</evidence>
<feature type="active site" description="Charge relay system" evidence="9 10">
    <location>
        <position position="171"/>
    </location>
</feature>
<proteinExistence type="inferred from homology"/>
<dbReference type="SUPFAM" id="SSF52317">
    <property type="entry name" value="Class I glutamine amidotransferase-like"/>
    <property type="match status" value="1"/>
</dbReference>
<comment type="function">
    <text evidence="7 9">Catalyzes the hydrolysis of glutamine to glutamate and ammonia as part of the biosynthesis of pyridoxal 5'-phosphate. The resulting ammonia molecule is channeled to the active site of PdxS.</text>
</comment>
<dbReference type="Proteomes" id="UP000250796">
    <property type="component" value="Chromosome MESINF"/>
</dbReference>
<dbReference type="CDD" id="cd01749">
    <property type="entry name" value="GATase1_PB"/>
    <property type="match status" value="1"/>
</dbReference>
<feature type="active site" description="Nucleophile" evidence="9 10">
    <location>
        <position position="78"/>
    </location>
</feature>
<feature type="binding site" evidence="9 11">
    <location>
        <begin position="46"/>
        <end position="48"/>
    </location>
    <ligand>
        <name>L-glutamine</name>
        <dbReference type="ChEBI" id="CHEBI:58359"/>
    </ligand>
</feature>
<accession>A0A7Z7PQM6</accession>
<dbReference type="EC" id="3.5.1.2" evidence="9"/>
<dbReference type="PROSITE" id="PS51273">
    <property type="entry name" value="GATASE_TYPE_1"/>
    <property type="match status" value="1"/>
</dbReference>
<dbReference type="UniPathway" id="UPA00245"/>
<dbReference type="RefSeq" id="WP_169698353.1">
    <property type="nucleotide sequence ID" value="NZ_LS974202.1"/>
</dbReference>
<dbReference type="PANTHER" id="PTHR31559:SF0">
    <property type="entry name" value="PYRIDOXAL 5'-PHOSPHATE SYNTHASE SUBUNIT SNO1-RELATED"/>
    <property type="match status" value="1"/>
</dbReference>
<gene>
    <name evidence="9 12" type="primary">pdxT</name>
    <name evidence="12" type="ORF">MESINF_0477</name>
</gene>